<dbReference type="InterPro" id="IPR025948">
    <property type="entry name" value="HTH-like_dom"/>
</dbReference>
<feature type="domain" description="Integrase catalytic" evidence="2">
    <location>
        <begin position="117"/>
        <end position="279"/>
    </location>
</feature>
<dbReference type="InterPro" id="IPR012337">
    <property type="entry name" value="RNaseH-like_sf"/>
</dbReference>
<dbReference type="EMBL" id="QICN01000032">
    <property type="protein sequence ID" value="PXV62543.1"/>
    <property type="molecule type" value="Genomic_DNA"/>
</dbReference>
<dbReference type="AlphaFoldDB" id="A0A318E082"/>
<gene>
    <name evidence="3" type="ORF">C8D93_1322</name>
</gene>
<feature type="region of interest" description="Disordered" evidence="1">
    <location>
        <begin position="279"/>
        <end position="301"/>
    </location>
</feature>
<accession>A0A318E082</accession>
<dbReference type="InterPro" id="IPR050900">
    <property type="entry name" value="Transposase_IS3/IS150/IS904"/>
</dbReference>
<dbReference type="InterPro" id="IPR048020">
    <property type="entry name" value="Transpos_IS3"/>
</dbReference>
<dbReference type="InterPro" id="IPR001584">
    <property type="entry name" value="Integrase_cat-core"/>
</dbReference>
<dbReference type="Pfam" id="PF00665">
    <property type="entry name" value="rve"/>
    <property type="match status" value="1"/>
</dbReference>
<dbReference type="InterPro" id="IPR036397">
    <property type="entry name" value="RNaseH_sf"/>
</dbReference>
<sequence>MANQAKYPVRSLCRVLKVSPSGFYAWRDRPPSQRSLADAVMAERIRTIHAESDDSYGMSRVRAELIDQGVTISRKRVARLMRKARIRGISRRRGFVVTTERDPRQRPAPDLVQRRFIANGPNQLWVADMTYIPTWAGFLYLAMVLDVWSRRVVGWAIGERMTADLVLSALDMAIEQRKPDEVIHHSDQGSQYTSIAFGDRCRKMGVRPSMGTVGDAYDNAMAESFFASLECELLDRRSFKSKTEARLAVFTWIEGWYNPRRRHSALGYQSPLNYERSNPNLHCQPPSTAAKLRTAETESIA</sequence>
<dbReference type="PANTHER" id="PTHR46889:SF4">
    <property type="entry name" value="TRANSPOSASE INSO FOR INSERTION SEQUENCE ELEMENT IS911B-RELATED"/>
    <property type="match status" value="1"/>
</dbReference>
<evidence type="ECO:0000313" key="4">
    <source>
        <dbReference type="Proteomes" id="UP000248330"/>
    </source>
</evidence>
<dbReference type="Pfam" id="PF13333">
    <property type="entry name" value="rve_2"/>
    <property type="match status" value="1"/>
</dbReference>
<evidence type="ECO:0000313" key="3">
    <source>
        <dbReference type="EMBL" id="PXV62543.1"/>
    </source>
</evidence>
<evidence type="ECO:0000259" key="2">
    <source>
        <dbReference type="PROSITE" id="PS50994"/>
    </source>
</evidence>
<dbReference type="Pfam" id="PF13276">
    <property type="entry name" value="HTH_21"/>
    <property type="match status" value="1"/>
</dbReference>
<protein>
    <submittedName>
        <fullName evidence="3">Putative transposase</fullName>
    </submittedName>
</protein>
<proteinExistence type="predicted"/>
<dbReference type="Gene3D" id="3.30.420.10">
    <property type="entry name" value="Ribonuclease H-like superfamily/Ribonuclease H"/>
    <property type="match status" value="1"/>
</dbReference>
<dbReference type="PANTHER" id="PTHR46889">
    <property type="entry name" value="TRANSPOSASE INSF FOR INSERTION SEQUENCE IS3B-RELATED"/>
    <property type="match status" value="1"/>
</dbReference>
<dbReference type="Proteomes" id="UP000248330">
    <property type="component" value="Unassembled WGS sequence"/>
</dbReference>
<dbReference type="GO" id="GO:0015074">
    <property type="term" value="P:DNA integration"/>
    <property type="evidence" value="ECO:0007669"/>
    <property type="project" value="InterPro"/>
</dbReference>
<name>A0A318E082_9GAMM</name>
<dbReference type="PROSITE" id="PS50994">
    <property type="entry name" value="INTEGRASE"/>
    <property type="match status" value="1"/>
</dbReference>
<comment type="caution">
    <text evidence="3">The sequence shown here is derived from an EMBL/GenBank/DDBJ whole genome shotgun (WGS) entry which is preliminary data.</text>
</comment>
<organism evidence="3 4">
    <name type="scientific">Sinimarinibacterium flocculans</name>
    <dbReference type="NCBI Taxonomy" id="985250"/>
    <lineage>
        <taxon>Bacteria</taxon>
        <taxon>Pseudomonadati</taxon>
        <taxon>Pseudomonadota</taxon>
        <taxon>Gammaproteobacteria</taxon>
        <taxon>Nevskiales</taxon>
        <taxon>Nevskiaceae</taxon>
        <taxon>Sinimarinibacterium</taxon>
    </lineage>
</organism>
<dbReference type="SUPFAM" id="SSF53098">
    <property type="entry name" value="Ribonuclease H-like"/>
    <property type="match status" value="1"/>
</dbReference>
<reference evidence="3 4" key="1">
    <citation type="submission" date="2018-04" db="EMBL/GenBank/DDBJ databases">
        <title>Genomic Encyclopedia of Type Strains, Phase IV (KMG-IV): sequencing the most valuable type-strain genomes for metagenomic binning, comparative biology and taxonomic classification.</title>
        <authorList>
            <person name="Goeker M."/>
        </authorList>
    </citation>
    <scope>NUCLEOTIDE SEQUENCE [LARGE SCALE GENOMIC DNA]</scope>
    <source>
        <strain evidence="3 4">DSM 104150</strain>
    </source>
</reference>
<keyword evidence="4" id="KW-1185">Reference proteome</keyword>
<evidence type="ECO:0000256" key="1">
    <source>
        <dbReference type="SAM" id="MobiDB-lite"/>
    </source>
</evidence>
<dbReference type="GO" id="GO:0003676">
    <property type="term" value="F:nucleic acid binding"/>
    <property type="evidence" value="ECO:0007669"/>
    <property type="project" value="InterPro"/>
</dbReference>
<dbReference type="NCBIfam" id="NF033516">
    <property type="entry name" value="transpos_IS3"/>
    <property type="match status" value="1"/>
</dbReference>